<evidence type="ECO:0000256" key="1">
    <source>
        <dbReference type="SAM" id="Coils"/>
    </source>
</evidence>
<feature type="region of interest" description="Disordered" evidence="2">
    <location>
        <begin position="1"/>
        <end position="49"/>
    </location>
</feature>
<dbReference type="EMBL" id="JASCZI010003514">
    <property type="protein sequence ID" value="MED6116848.1"/>
    <property type="molecule type" value="Genomic_DNA"/>
</dbReference>
<gene>
    <name evidence="3" type="ORF">PIB30_104069</name>
</gene>
<feature type="compositionally biased region" description="Polar residues" evidence="2">
    <location>
        <begin position="38"/>
        <end position="48"/>
    </location>
</feature>
<evidence type="ECO:0000313" key="3">
    <source>
        <dbReference type="EMBL" id="MED6116848.1"/>
    </source>
</evidence>
<reference evidence="3 4" key="1">
    <citation type="journal article" date="2023" name="Plants (Basel)">
        <title>Bridging the Gap: Combining Genomics and Transcriptomics Approaches to Understand Stylosanthes scabra, an Orphan Legume from the Brazilian Caatinga.</title>
        <authorList>
            <person name="Ferreira-Neto J.R.C."/>
            <person name="da Silva M.D."/>
            <person name="Binneck E."/>
            <person name="de Melo N.F."/>
            <person name="da Silva R.H."/>
            <person name="de Melo A.L.T.M."/>
            <person name="Pandolfi V."/>
            <person name="Bustamante F.O."/>
            <person name="Brasileiro-Vidal A.C."/>
            <person name="Benko-Iseppon A.M."/>
        </authorList>
    </citation>
    <scope>NUCLEOTIDE SEQUENCE [LARGE SCALE GENOMIC DNA]</scope>
    <source>
        <tissue evidence="3">Leaves</tissue>
    </source>
</reference>
<dbReference type="Proteomes" id="UP001341840">
    <property type="component" value="Unassembled WGS sequence"/>
</dbReference>
<proteinExistence type="predicted"/>
<keyword evidence="4" id="KW-1185">Reference proteome</keyword>
<feature type="non-terminal residue" evidence="3">
    <location>
        <position position="130"/>
    </location>
</feature>
<keyword evidence="1" id="KW-0175">Coiled coil</keyword>
<evidence type="ECO:0000256" key="2">
    <source>
        <dbReference type="SAM" id="MobiDB-lite"/>
    </source>
</evidence>
<feature type="coiled-coil region" evidence="1">
    <location>
        <begin position="83"/>
        <end position="110"/>
    </location>
</feature>
<comment type="caution">
    <text evidence="3">The sequence shown here is derived from an EMBL/GenBank/DDBJ whole genome shotgun (WGS) entry which is preliminary data.</text>
</comment>
<name>A0ABU6QZ38_9FABA</name>
<accession>A0ABU6QZ38</accession>
<sequence length="130" mass="14599">MGNGSRQSNLDPHSKTYNPGWRSHPNFGWGGQGNQGQRPYNNFQQQTPPIEPHVSQRLSQLEVALQKLTLTTTTFVEGTNNFMNETKATLKNQEASIRNLEVQVGQLAKQLTEKSLNTFSSNTISNPREE</sequence>
<feature type="compositionally biased region" description="Polar residues" evidence="2">
    <location>
        <begin position="1"/>
        <end position="17"/>
    </location>
</feature>
<evidence type="ECO:0000313" key="4">
    <source>
        <dbReference type="Proteomes" id="UP001341840"/>
    </source>
</evidence>
<protein>
    <submittedName>
        <fullName evidence="3">Uncharacterized protein</fullName>
    </submittedName>
</protein>
<organism evidence="3 4">
    <name type="scientific">Stylosanthes scabra</name>
    <dbReference type="NCBI Taxonomy" id="79078"/>
    <lineage>
        <taxon>Eukaryota</taxon>
        <taxon>Viridiplantae</taxon>
        <taxon>Streptophyta</taxon>
        <taxon>Embryophyta</taxon>
        <taxon>Tracheophyta</taxon>
        <taxon>Spermatophyta</taxon>
        <taxon>Magnoliopsida</taxon>
        <taxon>eudicotyledons</taxon>
        <taxon>Gunneridae</taxon>
        <taxon>Pentapetalae</taxon>
        <taxon>rosids</taxon>
        <taxon>fabids</taxon>
        <taxon>Fabales</taxon>
        <taxon>Fabaceae</taxon>
        <taxon>Papilionoideae</taxon>
        <taxon>50 kb inversion clade</taxon>
        <taxon>dalbergioids sensu lato</taxon>
        <taxon>Dalbergieae</taxon>
        <taxon>Pterocarpus clade</taxon>
        <taxon>Stylosanthes</taxon>
    </lineage>
</organism>